<dbReference type="Proteomes" id="UP000887013">
    <property type="component" value="Unassembled WGS sequence"/>
</dbReference>
<protein>
    <submittedName>
        <fullName evidence="2">Uncharacterized protein</fullName>
    </submittedName>
</protein>
<accession>A0A8X6P9I2</accession>
<dbReference type="AlphaFoldDB" id="A0A8X6P9I2"/>
<name>A0A8X6P9I2_NEPPI</name>
<evidence type="ECO:0000313" key="3">
    <source>
        <dbReference type="Proteomes" id="UP000887013"/>
    </source>
</evidence>
<sequence>MDFARLPHVGLLSEYQKVKSSKLYVTLKEYLDYWGRGCTGINRRIAAGVTSKAPPLCQNEEYDIGDGILPVFRGESTSKLHFQPQPPLSKQPSYKPPKGLDHPPFVVAPGMFETESVSRSALQPMPMDLARTSMPHWMLTKSSLLPYGTRNDLTSSYQADYCGVKTKPRNICLDSKASGDCGSTEQKVHLDKKEDSEKRRNPAFESLHDRLNDYVKSLLFRTTTGSTYQPPSVYGEICCHPAKKSSLIKKHCPAEKLITKSCKIHRNQEYRKNE</sequence>
<reference evidence="2" key="1">
    <citation type="submission" date="2020-08" db="EMBL/GenBank/DDBJ databases">
        <title>Multicomponent nature underlies the extraordinary mechanical properties of spider dragline silk.</title>
        <authorList>
            <person name="Kono N."/>
            <person name="Nakamura H."/>
            <person name="Mori M."/>
            <person name="Yoshida Y."/>
            <person name="Ohtoshi R."/>
            <person name="Malay A.D."/>
            <person name="Moran D.A.P."/>
            <person name="Tomita M."/>
            <person name="Numata K."/>
            <person name="Arakawa K."/>
        </authorList>
    </citation>
    <scope>NUCLEOTIDE SEQUENCE</scope>
</reference>
<feature type="region of interest" description="Disordered" evidence="1">
    <location>
        <begin position="79"/>
        <end position="98"/>
    </location>
</feature>
<keyword evidence="3" id="KW-1185">Reference proteome</keyword>
<feature type="compositionally biased region" description="Basic and acidic residues" evidence="1">
    <location>
        <begin position="186"/>
        <end position="203"/>
    </location>
</feature>
<dbReference type="EMBL" id="BMAW01113802">
    <property type="protein sequence ID" value="GFT58853.1"/>
    <property type="molecule type" value="Genomic_DNA"/>
</dbReference>
<evidence type="ECO:0000256" key="1">
    <source>
        <dbReference type="SAM" id="MobiDB-lite"/>
    </source>
</evidence>
<gene>
    <name evidence="2" type="primary">AVEN_34690_1</name>
    <name evidence="2" type="ORF">NPIL_217771</name>
</gene>
<feature type="region of interest" description="Disordered" evidence="1">
    <location>
        <begin position="180"/>
        <end position="203"/>
    </location>
</feature>
<organism evidence="2 3">
    <name type="scientific">Nephila pilipes</name>
    <name type="common">Giant wood spider</name>
    <name type="synonym">Nephila maculata</name>
    <dbReference type="NCBI Taxonomy" id="299642"/>
    <lineage>
        <taxon>Eukaryota</taxon>
        <taxon>Metazoa</taxon>
        <taxon>Ecdysozoa</taxon>
        <taxon>Arthropoda</taxon>
        <taxon>Chelicerata</taxon>
        <taxon>Arachnida</taxon>
        <taxon>Araneae</taxon>
        <taxon>Araneomorphae</taxon>
        <taxon>Entelegynae</taxon>
        <taxon>Araneoidea</taxon>
        <taxon>Nephilidae</taxon>
        <taxon>Nephila</taxon>
    </lineage>
</organism>
<comment type="caution">
    <text evidence="2">The sequence shown here is derived from an EMBL/GenBank/DDBJ whole genome shotgun (WGS) entry which is preliminary data.</text>
</comment>
<proteinExistence type="predicted"/>
<dbReference type="OrthoDB" id="6424389at2759"/>
<evidence type="ECO:0000313" key="2">
    <source>
        <dbReference type="EMBL" id="GFT58853.1"/>
    </source>
</evidence>